<reference evidence="1 2" key="1">
    <citation type="submission" date="2019-07" db="EMBL/GenBank/DDBJ databases">
        <title>Diversity of Bacteria from Kongsfjorden, Arctic.</title>
        <authorList>
            <person name="Yu Y."/>
        </authorList>
    </citation>
    <scope>NUCLEOTIDE SEQUENCE [LARGE SCALE GENOMIC DNA]</scope>
    <source>
        <strain evidence="1 2">SM1928</strain>
    </source>
</reference>
<accession>A0A558GTF9</accession>
<protein>
    <submittedName>
        <fullName evidence="1">Uncharacterized protein</fullName>
    </submittedName>
</protein>
<comment type="caution">
    <text evidence="1">The sequence shown here is derived from an EMBL/GenBank/DDBJ whole genome shotgun (WGS) entry which is preliminary data.</text>
</comment>
<evidence type="ECO:0000313" key="1">
    <source>
        <dbReference type="EMBL" id="TVU60133.1"/>
    </source>
</evidence>
<evidence type="ECO:0000313" key="2">
    <source>
        <dbReference type="Proteomes" id="UP000316500"/>
    </source>
</evidence>
<dbReference type="EMBL" id="VNFK01000015">
    <property type="protein sequence ID" value="TVU60133.1"/>
    <property type="molecule type" value="Genomic_DNA"/>
</dbReference>
<gene>
    <name evidence="1" type="ORF">FQP90_17240</name>
</gene>
<proteinExistence type="predicted"/>
<dbReference type="OrthoDB" id="4955040at2"/>
<dbReference type="AlphaFoldDB" id="A0A558GTF9"/>
<dbReference type="Proteomes" id="UP000316500">
    <property type="component" value="Unassembled WGS sequence"/>
</dbReference>
<dbReference type="RefSeq" id="WP_144652300.1">
    <property type="nucleotide sequence ID" value="NZ_VNFK01000015.1"/>
</dbReference>
<name>A0A558GTF9_PAENT</name>
<sequence>MSVGLMPAANPPTFDPLECASRSHEVQRLAWRLTTCVDQVDAVLVSLRRTQLADWQSPAGRAYRTTIALHASALMRARESLDAAVALVLRHSQNVSVSGERGP</sequence>
<organism evidence="1 2">
    <name type="scientific">Paenarthrobacter nitroguajacolicus</name>
    <name type="common">Arthrobacter nitroguajacolicus</name>
    <dbReference type="NCBI Taxonomy" id="211146"/>
    <lineage>
        <taxon>Bacteria</taxon>
        <taxon>Bacillati</taxon>
        <taxon>Actinomycetota</taxon>
        <taxon>Actinomycetes</taxon>
        <taxon>Micrococcales</taxon>
        <taxon>Micrococcaceae</taxon>
        <taxon>Paenarthrobacter</taxon>
    </lineage>
</organism>